<dbReference type="NCBIfam" id="NF033559">
    <property type="entry name" value="transpos_IS1634"/>
    <property type="match status" value="1"/>
</dbReference>
<keyword evidence="1" id="KW-0472">Membrane</keyword>
<dbReference type="GO" id="GO:0004803">
    <property type="term" value="F:transposase activity"/>
    <property type="evidence" value="ECO:0007669"/>
    <property type="project" value="InterPro"/>
</dbReference>
<evidence type="ECO:0000256" key="1">
    <source>
        <dbReference type="SAM" id="Phobius"/>
    </source>
</evidence>
<feature type="transmembrane region" description="Helical" evidence="1">
    <location>
        <begin position="453"/>
        <end position="470"/>
    </location>
</feature>
<dbReference type="InterPro" id="IPR025457">
    <property type="entry name" value="DUF4277"/>
</dbReference>
<reference evidence="4" key="1">
    <citation type="submission" date="2019-02" db="EMBL/GenBank/DDBJ databases">
        <authorList>
            <person name="Gruber-Vodicka R. H."/>
            <person name="Seah K. B. B."/>
        </authorList>
    </citation>
    <scope>NUCLEOTIDE SEQUENCE</scope>
    <source>
        <strain evidence="4">BECK_DK161</strain>
    </source>
</reference>
<evidence type="ECO:0000259" key="2">
    <source>
        <dbReference type="Pfam" id="PF01609"/>
    </source>
</evidence>
<evidence type="ECO:0000313" key="4">
    <source>
        <dbReference type="EMBL" id="VFJ69771.1"/>
    </source>
</evidence>
<dbReference type="EMBL" id="CAADEY010000230">
    <property type="protein sequence ID" value="VFJ69771.1"/>
    <property type="molecule type" value="Genomic_DNA"/>
</dbReference>
<dbReference type="GO" id="GO:0006313">
    <property type="term" value="P:DNA transposition"/>
    <property type="evidence" value="ECO:0007669"/>
    <property type="project" value="InterPro"/>
</dbReference>
<dbReference type="InterPro" id="IPR002559">
    <property type="entry name" value="Transposase_11"/>
</dbReference>
<accession>A0A450TPB6</accession>
<organism evidence="4">
    <name type="scientific">Candidatus Kentrum sp. DK</name>
    <dbReference type="NCBI Taxonomy" id="2126562"/>
    <lineage>
        <taxon>Bacteria</taxon>
        <taxon>Pseudomonadati</taxon>
        <taxon>Pseudomonadota</taxon>
        <taxon>Gammaproteobacteria</taxon>
        <taxon>Candidatus Kentrum</taxon>
    </lineage>
</organism>
<name>A0A450TPB6_9GAMM</name>
<proteinExistence type="predicted"/>
<feature type="domain" description="Transposase IS4-like" evidence="2">
    <location>
        <begin position="135"/>
        <end position="465"/>
    </location>
</feature>
<sequence>MRGSEYSSKHYRGLIINHLGLVSAMYDELGIGELTERLIPQNDPRRIVSIGQAIKAMILNGLGFAHRALYLTPLFFEDKPVSRLIGEGIEADHLNDDVLGRALDDVYDYGPDTLYSQISALVVKRLGLSARFGHLDSTGFHVDGKYNSGEEPEEGVIRITKGYSRDHRSDLHQVCLQLICERQAGIPLLMKPLSGNNDDKTSFRETINAHIEQMKNSFGVKYVIADSAFYTAQTLKLMEKDNLWISRVPETLNLATSVIHAVAPDLMSDIGQSSHISLGAEYSGIKQRWVVVYSPEAYQRGMKTVNKNCLNQSRAEFKAFSKLSKRDFACEAEARKALEDFKKIQKITFVTDAGIDALPRYNDKGRPAKNRKPDFYVYRIEGALASNLEERTRRLERKSCFILASNQLNQEELSDGELIAAYKDQQKVERGFRFLKDPLFMASTLFLKSPKRIMALMMIMTLCLLVYAALEYRIRETLKTHNQTFPNQKGKLITNPTARWVFQFFGGIHVLIVDRIHPLVLNLNENHLSLLRLLGPQYEKLYSNSR</sequence>
<dbReference type="Pfam" id="PF14104">
    <property type="entry name" value="DUF4277"/>
    <property type="match status" value="1"/>
</dbReference>
<gene>
    <name evidence="4" type="ORF">BECKDK2373C_GA0170839_12301</name>
</gene>
<keyword evidence="1" id="KW-0812">Transmembrane</keyword>
<dbReference type="AlphaFoldDB" id="A0A450TPB6"/>
<dbReference type="InterPro" id="IPR047654">
    <property type="entry name" value="IS1634_transpos"/>
</dbReference>
<feature type="domain" description="DUF4277" evidence="3">
    <location>
        <begin position="16"/>
        <end position="119"/>
    </location>
</feature>
<dbReference type="GO" id="GO:0003677">
    <property type="term" value="F:DNA binding"/>
    <property type="evidence" value="ECO:0007669"/>
    <property type="project" value="InterPro"/>
</dbReference>
<protein>
    <submittedName>
        <fullName evidence="4">Transposase, IS4 family</fullName>
    </submittedName>
</protein>
<keyword evidence="1" id="KW-1133">Transmembrane helix</keyword>
<dbReference type="PANTHER" id="PTHR34614">
    <property type="match status" value="1"/>
</dbReference>
<dbReference type="PANTHER" id="PTHR34614:SF2">
    <property type="entry name" value="TRANSPOSASE IS4-LIKE DOMAIN-CONTAINING PROTEIN"/>
    <property type="match status" value="1"/>
</dbReference>
<evidence type="ECO:0000259" key="3">
    <source>
        <dbReference type="Pfam" id="PF14104"/>
    </source>
</evidence>
<dbReference type="Pfam" id="PF01609">
    <property type="entry name" value="DDE_Tnp_1"/>
    <property type="match status" value="1"/>
</dbReference>